<dbReference type="EMBL" id="AXCR01000010">
    <property type="protein sequence ID" value="KJR82448.1"/>
    <property type="molecule type" value="Genomic_DNA"/>
</dbReference>
<dbReference type="GeneID" id="27665380"/>
<dbReference type="PANTHER" id="PTHR11360">
    <property type="entry name" value="MONOCARBOXYLATE TRANSPORTER"/>
    <property type="match status" value="1"/>
</dbReference>
<sequence>MAVPEAPTQPHPDDFPHAGSDSEQNNHKTVQGADGGYASVIVGAILASYSVSWGINTTFGVYVSFLIEHDYIPGGTPLRYGFVGGLSIAGALLSAPLMHFLINKFGFRVPFVLGMSAIGQYARPLNGAEYSCSTLGIILLPSQIILVQWFDRRLGLAQGLANAGSGLGGLVLSNTTRLLIETLSLKKALIVNGAISAAVLIPCLCLLRRGPMDTSRRLELPQLRWLHHPGYIWVWTWGFSALMSYCIAMYTIASYASGGLGLSQTQAAALQSLLAAGLLVGRPLTGLLLDVGGRINVAILLNIAAGVSCWALWLPARSFALMAVFALVQGCTGGAVWVAAAPVTVEIVGTARSGSALAMFWLVVAPSAAFSSPSAIGLLTYARTHLHKDGAEAYAISIGFCGALFVLSSMFLCGAKLYQRRESNVVGEKAEVI</sequence>
<comment type="similarity">
    <text evidence="2">Belongs to the major facilitator superfamily. Monocarboxylate porter (TC 2.A.1.13) family.</text>
</comment>
<reference evidence="5 6" key="2">
    <citation type="journal article" date="2015" name="Eukaryot. Cell">
        <title>Asexual propagation of a virulent clone complex in a human and feline outbreak of sporotrichosis.</title>
        <authorList>
            <person name="Teixeira Mde M."/>
            <person name="Rodrigues A.M."/>
            <person name="Tsui C.K."/>
            <person name="de Almeida L.G."/>
            <person name="Van Diepeningen A.D."/>
            <person name="van den Ende B.G."/>
            <person name="Fernandes G.F."/>
            <person name="Kano R."/>
            <person name="Hamelin R.C."/>
            <person name="Lopes-Bezerra L.M."/>
            <person name="Vasconcelos A.T."/>
            <person name="de Hoog S."/>
            <person name="de Camargo Z.P."/>
            <person name="Felipe M.S."/>
        </authorList>
    </citation>
    <scope>NUCLEOTIDE SEQUENCE [LARGE SCALE GENOMIC DNA]</scope>
    <source>
        <strain evidence="5 6">1099-18</strain>
    </source>
</reference>
<keyword evidence="4" id="KW-1133">Transmembrane helix</keyword>
<feature type="transmembrane region" description="Helical" evidence="4">
    <location>
        <begin position="357"/>
        <end position="381"/>
    </location>
</feature>
<dbReference type="Gene3D" id="1.20.1250.20">
    <property type="entry name" value="MFS general substrate transporter like domains"/>
    <property type="match status" value="2"/>
</dbReference>
<dbReference type="AlphaFoldDB" id="A0A0F2LYC6"/>
<evidence type="ECO:0000256" key="4">
    <source>
        <dbReference type="SAM" id="Phobius"/>
    </source>
</evidence>
<feature type="region of interest" description="Disordered" evidence="3">
    <location>
        <begin position="1"/>
        <end position="29"/>
    </location>
</feature>
<dbReference type="VEuPathDB" id="FungiDB:SPSK_03263"/>
<dbReference type="InterPro" id="IPR036259">
    <property type="entry name" value="MFS_trans_sf"/>
</dbReference>
<keyword evidence="4" id="KW-0812">Transmembrane</keyword>
<feature type="transmembrane region" description="Helical" evidence="4">
    <location>
        <begin position="232"/>
        <end position="256"/>
    </location>
</feature>
<dbReference type="OrthoDB" id="6499973at2759"/>
<feature type="transmembrane region" description="Helical" evidence="4">
    <location>
        <begin position="319"/>
        <end position="345"/>
    </location>
</feature>
<dbReference type="InterPro" id="IPR011701">
    <property type="entry name" value="MFS"/>
</dbReference>
<proteinExistence type="inferred from homology"/>
<comment type="subcellular location">
    <subcellularLocation>
        <location evidence="1">Membrane</location>
        <topology evidence="1">Multi-pass membrane protein</topology>
    </subcellularLocation>
</comment>
<evidence type="ECO:0000313" key="5">
    <source>
        <dbReference type="EMBL" id="KJR82448.1"/>
    </source>
</evidence>
<feature type="transmembrane region" description="Helical" evidence="4">
    <location>
        <begin position="295"/>
        <end position="313"/>
    </location>
</feature>
<feature type="transmembrane region" description="Helical" evidence="4">
    <location>
        <begin position="79"/>
        <end position="98"/>
    </location>
</feature>
<dbReference type="KEGG" id="ssck:SPSK_03263"/>
<organism evidence="5 6">
    <name type="scientific">Sporothrix schenckii 1099-18</name>
    <dbReference type="NCBI Taxonomy" id="1397361"/>
    <lineage>
        <taxon>Eukaryota</taxon>
        <taxon>Fungi</taxon>
        <taxon>Dikarya</taxon>
        <taxon>Ascomycota</taxon>
        <taxon>Pezizomycotina</taxon>
        <taxon>Sordariomycetes</taxon>
        <taxon>Sordariomycetidae</taxon>
        <taxon>Ophiostomatales</taxon>
        <taxon>Ophiostomataceae</taxon>
        <taxon>Sporothrix</taxon>
    </lineage>
</organism>
<feature type="transmembrane region" description="Helical" evidence="4">
    <location>
        <begin position="188"/>
        <end position="207"/>
    </location>
</feature>
<dbReference type="InterPro" id="IPR050327">
    <property type="entry name" value="Proton-linked_MCT"/>
</dbReference>
<evidence type="ECO:0000256" key="3">
    <source>
        <dbReference type="SAM" id="MobiDB-lite"/>
    </source>
</evidence>
<reference evidence="5 6" key="1">
    <citation type="journal article" date="2014" name="BMC Genomics">
        <title>Comparative genomics of the major fungal agents of human and animal Sporotrichosis: Sporothrix schenckii and Sporothrix brasiliensis.</title>
        <authorList>
            <person name="Teixeira M.M."/>
            <person name="de Almeida L.G."/>
            <person name="Kubitschek-Barreira P."/>
            <person name="Alves F.L."/>
            <person name="Kioshima E.S."/>
            <person name="Abadio A.K."/>
            <person name="Fernandes L."/>
            <person name="Derengowski L.S."/>
            <person name="Ferreira K.S."/>
            <person name="Souza R.C."/>
            <person name="Ruiz J.C."/>
            <person name="de Andrade N.C."/>
            <person name="Paes H.C."/>
            <person name="Nicola A.M."/>
            <person name="Albuquerque P."/>
            <person name="Gerber A.L."/>
            <person name="Martins V.P."/>
            <person name="Peconick L.D."/>
            <person name="Neto A.V."/>
            <person name="Chaucanez C.B."/>
            <person name="Silva P.A."/>
            <person name="Cunha O.L."/>
            <person name="de Oliveira F.F."/>
            <person name="dos Santos T.C."/>
            <person name="Barros A.L."/>
            <person name="Soares M.A."/>
            <person name="de Oliveira L.M."/>
            <person name="Marini M.M."/>
            <person name="Villalobos-Duno H."/>
            <person name="Cunha M.M."/>
            <person name="de Hoog S."/>
            <person name="da Silveira J.F."/>
            <person name="Henrissat B."/>
            <person name="Nino-Vega G.A."/>
            <person name="Cisalpino P.S."/>
            <person name="Mora-Montes H.M."/>
            <person name="Almeida S.R."/>
            <person name="Stajich J.E."/>
            <person name="Lopes-Bezerra L.M."/>
            <person name="Vasconcelos A.T."/>
            <person name="Felipe M.S."/>
        </authorList>
    </citation>
    <scope>NUCLEOTIDE SEQUENCE [LARGE SCALE GENOMIC DNA]</scope>
    <source>
        <strain evidence="5 6">1099-18</strain>
    </source>
</reference>
<feature type="transmembrane region" description="Helical" evidence="4">
    <location>
        <begin position="37"/>
        <end position="67"/>
    </location>
</feature>
<comment type="caution">
    <text evidence="5">The sequence shown here is derived from an EMBL/GenBank/DDBJ whole genome shotgun (WGS) entry which is preliminary data.</text>
</comment>
<feature type="transmembrane region" description="Helical" evidence="4">
    <location>
        <begin position="159"/>
        <end position="176"/>
    </location>
</feature>
<evidence type="ECO:0000313" key="6">
    <source>
        <dbReference type="Proteomes" id="UP000033710"/>
    </source>
</evidence>
<dbReference type="SUPFAM" id="SSF103473">
    <property type="entry name" value="MFS general substrate transporter"/>
    <property type="match status" value="1"/>
</dbReference>
<gene>
    <name evidence="5" type="ORF">SPSK_03263</name>
</gene>
<protein>
    <submittedName>
        <fullName evidence="5">MFS transporter (Mch2)</fullName>
    </submittedName>
</protein>
<keyword evidence="4" id="KW-0472">Membrane</keyword>
<dbReference type="Proteomes" id="UP000033710">
    <property type="component" value="Unassembled WGS sequence"/>
</dbReference>
<dbReference type="Pfam" id="PF07690">
    <property type="entry name" value="MFS_1"/>
    <property type="match status" value="1"/>
</dbReference>
<feature type="transmembrane region" description="Helical" evidence="4">
    <location>
        <begin position="128"/>
        <end position="147"/>
    </location>
</feature>
<name>A0A0F2LYC6_SPOSC</name>
<dbReference type="RefSeq" id="XP_016585124.1">
    <property type="nucleotide sequence ID" value="XM_016730103.1"/>
</dbReference>
<dbReference type="GO" id="GO:0016020">
    <property type="term" value="C:membrane"/>
    <property type="evidence" value="ECO:0007669"/>
    <property type="project" value="UniProtKB-SubCell"/>
</dbReference>
<feature type="transmembrane region" description="Helical" evidence="4">
    <location>
        <begin position="268"/>
        <end position="288"/>
    </location>
</feature>
<accession>A0A0F2LYC6</accession>
<evidence type="ECO:0000256" key="1">
    <source>
        <dbReference type="ARBA" id="ARBA00004141"/>
    </source>
</evidence>
<evidence type="ECO:0000256" key="2">
    <source>
        <dbReference type="ARBA" id="ARBA00006727"/>
    </source>
</evidence>
<dbReference type="GO" id="GO:0022857">
    <property type="term" value="F:transmembrane transporter activity"/>
    <property type="evidence" value="ECO:0007669"/>
    <property type="project" value="InterPro"/>
</dbReference>
<dbReference type="PANTHER" id="PTHR11360:SF315">
    <property type="entry name" value="TRANSPORTER MCH2-RELATED"/>
    <property type="match status" value="1"/>
</dbReference>
<feature type="transmembrane region" description="Helical" evidence="4">
    <location>
        <begin position="393"/>
        <end position="413"/>
    </location>
</feature>